<evidence type="ECO:0000313" key="3">
    <source>
        <dbReference type="Proteomes" id="UP000012220"/>
    </source>
</evidence>
<accession>N1UTF8</accession>
<evidence type="ECO:0000313" key="2">
    <source>
        <dbReference type="EMBL" id="EMY26979.1"/>
    </source>
</evidence>
<name>N1UTF8_LEPIR</name>
<dbReference type="Gene3D" id="3.40.50.300">
    <property type="entry name" value="P-loop containing nucleotide triphosphate hydrolases"/>
    <property type="match status" value="1"/>
</dbReference>
<organism evidence="2 3">
    <name type="scientific">Leptospira interrogans serovar Australis str. 200703203</name>
    <dbReference type="NCBI Taxonomy" id="1085541"/>
    <lineage>
        <taxon>Bacteria</taxon>
        <taxon>Pseudomonadati</taxon>
        <taxon>Spirochaetota</taxon>
        <taxon>Spirochaetia</taxon>
        <taxon>Leptospirales</taxon>
        <taxon>Leptospiraceae</taxon>
        <taxon>Leptospira</taxon>
    </lineage>
</organism>
<dbReference type="PANTHER" id="PTHR30305:SF1">
    <property type="entry name" value="HPR KINASE_PHOSPHORYLASE"/>
    <property type="match status" value="1"/>
</dbReference>
<comment type="caution">
    <text evidence="2">The sequence shown here is derived from an EMBL/GenBank/DDBJ whole genome shotgun (WGS) entry which is preliminary data.</text>
</comment>
<proteinExistence type="predicted"/>
<evidence type="ECO:0000259" key="1">
    <source>
        <dbReference type="Pfam" id="PF07475"/>
    </source>
</evidence>
<dbReference type="AlphaFoldDB" id="N1UTF8"/>
<dbReference type="GO" id="GO:0000155">
    <property type="term" value="F:phosphorelay sensor kinase activity"/>
    <property type="evidence" value="ECO:0007669"/>
    <property type="project" value="InterPro"/>
</dbReference>
<dbReference type="GO" id="GO:0005524">
    <property type="term" value="F:ATP binding"/>
    <property type="evidence" value="ECO:0007669"/>
    <property type="project" value="InterPro"/>
</dbReference>
<gene>
    <name evidence="2" type="ORF">LEP1GSC115_3632</name>
</gene>
<dbReference type="PANTHER" id="PTHR30305">
    <property type="entry name" value="PROTEIN YJDM-RELATED"/>
    <property type="match status" value="1"/>
</dbReference>
<dbReference type="BioCyc" id="LINT1085541:G11IQ-5411-MONOMER"/>
<sequence length="85" mass="9771">MEEWTEGKDFDRTGLENPTEELLGVQIPLIRVPVRPGRNIPIIVETAAMNQRLRKLGKNAAQEFNQKLSQYLQQGKVERNPTQNQ</sequence>
<reference evidence="2 3" key="1">
    <citation type="submission" date="2013-02" db="EMBL/GenBank/DDBJ databases">
        <authorList>
            <person name="Harkins D.M."/>
            <person name="Durkin A.S."/>
            <person name="Brinkac L.M."/>
            <person name="Haft D.H."/>
            <person name="Selengut J.D."/>
            <person name="Sanka R."/>
            <person name="DePew J."/>
            <person name="Purushe J."/>
            <person name="Picardeau M."/>
            <person name="Werts C."/>
            <person name="Goarant C."/>
            <person name="Vinetz J.M."/>
            <person name="Sutton G.G."/>
            <person name="Nierman W.C."/>
            <person name="Fouts D.E."/>
        </authorList>
    </citation>
    <scope>NUCLEOTIDE SEQUENCE [LARGE SCALE GENOMIC DNA]</scope>
    <source>
        <strain evidence="2 3">200703203</strain>
    </source>
</reference>
<keyword evidence="2" id="KW-0808">Transferase</keyword>
<feature type="domain" description="HPr kinase/phosphorylase C-terminal" evidence="1">
    <location>
        <begin position="1"/>
        <end position="67"/>
    </location>
</feature>
<dbReference type="SUPFAM" id="SSF53795">
    <property type="entry name" value="PEP carboxykinase-like"/>
    <property type="match status" value="1"/>
</dbReference>
<dbReference type="InterPro" id="IPR027417">
    <property type="entry name" value="P-loop_NTPase"/>
</dbReference>
<dbReference type="Pfam" id="PF07475">
    <property type="entry name" value="Hpr_kinase_C"/>
    <property type="match status" value="1"/>
</dbReference>
<protein>
    <submittedName>
        <fullName evidence="2">HPr(Ser) kinase/phosphatase domain protein</fullName>
    </submittedName>
</protein>
<dbReference type="InterPro" id="IPR011104">
    <property type="entry name" value="Hpr_kin/Pase_C"/>
</dbReference>
<keyword evidence="2" id="KW-0418">Kinase</keyword>
<dbReference type="EMBL" id="AHNY02000065">
    <property type="protein sequence ID" value="EMY26979.1"/>
    <property type="molecule type" value="Genomic_DNA"/>
</dbReference>
<dbReference type="Proteomes" id="UP000012220">
    <property type="component" value="Unassembled WGS sequence"/>
</dbReference>
<dbReference type="GO" id="GO:0006109">
    <property type="term" value="P:regulation of carbohydrate metabolic process"/>
    <property type="evidence" value="ECO:0007669"/>
    <property type="project" value="InterPro"/>
</dbReference>